<feature type="compositionally biased region" description="Basic residues" evidence="1">
    <location>
        <begin position="1"/>
        <end position="15"/>
    </location>
</feature>
<reference evidence="2" key="1">
    <citation type="submission" date="2021-01" db="EMBL/GenBank/DDBJ databases">
        <authorList>
            <person name="Kaushik A."/>
        </authorList>
    </citation>
    <scope>NUCLEOTIDE SEQUENCE</scope>
    <source>
        <strain evidence="2">AG5</strain>
    </source>
</reference>
<evidence type="ECO:0008006" key="4">
    <source>
        <dbReference type="Google" id="ProtNLM"/>
    </source>
</evidence>
<dbReference type="AlphaFoldDB" id="A0A8H3HRS6"/>
<feature type="compositionally biased region" description="Polar residues" evidence="1">
    <location>
        <begin position="16"/>
        <end position="28"/>
    </location>
</feature>
<organism evidence="2 3">
    <name type="scientific">Rhizoctonia solani</name>
    <dbReference type="NCBI Taxonomy" id="456999"/>
    <lineage>
        <taxon>Eukaryota</taxon>
        <taxon>Fungi</taxon>
        <taxon>Dikarya</taxon>
        <taxon>Basidiomycota</taxon>
        <taxon>Agaricomycotina</taxon>
        <taxon>Agaricomycetes</taxon>
        <taxon>Cantharellales</taxon>
        <taxon>Ceratobasidiaceae</taxon>
        <taxon>Rhizoctonia</taxon>
    </lineage>
</organism>
<proteinExistence type="predicted"/>
<name>A0A8H3HRS6_9AGAM</name>
<accession>A0A8H3HRS6</accession>
<evidence type="ECO:0000313" key="2">
    <source>
        <dbReference type="EMBL" id="CAE7061088.1"/>
    </source>
</evidence>
<dbReference type="EMBL" id="CAJNJQ010000173">
    <property type="protein sequence ID" value="CAE7061088.1"/>
    <property type="molecule type" value="Genomic_DNA"/>
</dbReference>
<comment type="caution">
    <text evidence="2">The sequence shown here is derived from an EMBL/GenBank/DDBJ whole genome shotgun (WGS) entry which is preliminary data.</text>
</comment>
<evidence type="ECO:0000256" key="1">
    <source>
        <dbReference type="SAM" id="MobiDB-lite"/>
    </source>
</evidence>
<evidence type="ECO:0000313" key="3">
    <source>
        <dbReference type="Proteomes" id="UP000663827"/>
    </source>
</evidence>
<dbReference type="Proteomes" id="UP000663827">
    <property type="component" value="Unassembled WGS sequence"/>
</dbReference>
<protein>
    <recommendedName>
        <fullName evidence="4">F-box domain-containing protein</fullName>
    </recommendedName>
</protein>
<sequence>MKNKSSSKSKKKKSRNAASAQARPSQTRSITSFPEEVLQEIFIHAVYNISDNYVMDVMINRVEAIYRRLHTLLAVCATWRRVGLTYPALWTVVPLLANQKTGHQRPLSTSLSLERAGNKNLHLALCALHLSPMHFTALTDNWHRFSVINIWSDYEEEEDIDYLLPLILKHSLPGAISTLSIRRKGGLADFFGRHYHFSRFEPSISQLISSLAVLRTNNFNIEWSRISFTHRLIDLELTNMKLYDGPAITAFFAALSSAKELKELKLVSFIIALDRDGVTRPSGAISLPKLEILHLEHLHFNILQFVLSAIAPGSYHLVLNPLEETAFDYVSGSESKRVSEDRICTYFSGIKVHKLILWGQRQFFWSTKAGLTRLLKSLPSVKTLVMNYYPTNLDTLAALKRPPTPEVEKESNFPILTRLEMHGAYVEVPLAQLKGALNNILESHQIQCMVFGGSFVLDQRVPITEPLDKDDEVFEWLNLKVPRFTKSPEPGKAPEATDMWRLWDI</sequence>
<feature type="region of interest" description="Disordered" evidence="1">
    <location>
        <begin position="1"/>
        <end position="28"/>
    </location>
</feature>
<gene>
    <name evidence="2" type="ORF">RDB_LOCUS8021</name>
</gene>